<dbReference type="Pfam" id="PF00702">
    <property type="entry name" value="Hydrolase"/>
    <property type="match status" value="1"/>
</dbReference>
<dbReference type="InterPro" id="IPR023198">
    <property type="entry name" value="PGP-like_dom2"/>
</dbReference>
<dbReference type="PANTHER" id="PTHR43611">
    <property type="entry name" value="ALPHA-D-GLUCOSE 1-PHOSPHATE PHOSPHATASE"/>
    <property type="match status" value="1"/>
</dbReference>
<protein>
    <submittedName>
        <fullName evidence="1">HAD family phosphatase</fullName>
    </submittedName>
</protein>
<dbReference type="PANTHER" id="PTHR43611:SF3">
    <property type="entry name" value="FLAVIN MONONUCLEOTIDE HYDROLASE 1, CHLOROPLATIC"/>
    <property type="match status" value="1"/>
</dbReference>
<organism evidence="1 2">
    <name type="scientific">Variovorax guangxiensis</name>
    <dbReference type="NCBI Taxonomy" id="1775474"/>
    <lineage>
        <taxon>Bacteria</taxon>
        <taxon>Pseudomonadati</taxon>
        <taxon>Pseudomonadota</taxon>
        <taxon>Betaproteobacteria</taxon>
        <taxon>Burkholderiales</taxon>
        <taxon>Comamonadaceae</taxon>
        <taxon>Variovorax</taxon>
    </lineage>
</organism>
<evidence type="ECO:0000313" key="2">
    <source>
        <dbReference type="Proteomes" id="UP000319212"/>
    </source>
</evidence>
<sequence length="220" mass="24241">MNVVFDLGAVLIAWEPARLMQAHFPERAPSPESAGALARAFFHHQDWFDFDCGIRSVDEVVAKTAARLSLPLDRVHALVAPLGERLEPIAENIALLAALHARRAAQGGLQLFYLSNMPVPYARALERRFSFFEGFDGGIFSGDVKRIKPNSEIYEMLAWRHGLAPEKTLFIDDAASNVEAARALGWHAIHCTAPLALSAQVERFLGSHWEAAATQGDVSR</sequence>
<evidence type="ECO:0000313" key="1">
    <source>
        <dbReference type="EMBL" id="TPG28542.1"/>
    </source>
</evidence>
<dbReference type="SUPFAM" id="SSF56784">
    <property type="entry name" value="HAD-like"/>
    <property type="match status" value="1"/>
</dbReference>
<proteinExistence type="predicted"/>
<reference evidence="1 2" key="1">
    <citation type="journal article" date="2019" name="Environ. Microbiol.">
        <title>Species interactions and distinct microbial communities in high Arctic permafrost affected cryosols are associated with the CH4 and CO2 gas fluxes.</title>
        <authorList>
            <person name="Altshuler I."/>
            <person name="Hamel J."/>
            <person name="Turney S."/>
            <person name="Magnuson E."/>
            <person name="Levesque R."/>
            <person name="Greer C."/>
            <person name="Whyte L.G."/>
        </authorList>
    </citation>
    <scope>NUCLEOTIDE SEQUENCE [LARGE SCALE GENOMIC DNA]</scope>
    <source>
        <strain evidence="1 2">S06.C</strain>
    </source>
</reference>
<dbReference type="InterPro" id="IPR006439">
    <property type="entry name" value="HAD-SF_hydro_IA"/>
</dbReference>
<dbReference type="Gene3D" id="1.10.150.240">
    <property type="entry name" value="Putative phosphatase, domain 2"/>
    <property type="match status" value="1"/>
</dbReference>
<dbReference type="OrthoDB" id="9797415at2"/>
<dbReference type="InterPro" id="IPR023214">
    <property type="entry name" value="HAD_sf"/>
</dbReference>
<dbReference type="EMBL" id="RCZI01000002">
    <property type="protein sequence ID" value="TPG28542.1"/>
    <property type="molecule type" value="Genomic_DNA"/>
</dbReference>
<dbReference type="AlphaFoldDB" id="A0A502DVZ9"/>
<gene>
    <name evidence="1" type="ORF">EAH82_06980</name>
</gene>
<dbReference type="Proteomes" id="UP000319212">
    <property type="component" value="Unassembled WGS sequence"/>
</dbReference>
<accession>A0A502DVZ9</accession>
<name>A0A502DVZ9_9BURK</name>
<comment type="caution">
    <text evidence="1">The sequence shown here is derived from an EMBL/GenBank/DDBJ whole genome shotgun (WGS) entry which is preliminary data.</text>
</comment>
<dbReference type="InterPro" id="IPR036412">
    <property type="entry name" value="HAD-like_sf"/>
</dbReference>
<dbReference type="Gene3D" id="3.40.50.1000">
    <property type="entry name" value="HAD superfamily/HAD-like"/>
    <property type="match status" value="1"/>
</dbReference>
<dbReference type="NCBIfam" id="TIGR01509">
    <property type="entry name" value="HAD-SF-IA-v3"/>
    <property type="match status" value="1"/>
</dbReference>